<organism evidence="2">
    <name type="scientific">Ixodes ricinus</name>
    <name type="common">Common tick</name>
    <name type="synonym">Acarus ricinus</name>
    <dbReference type="NCBI Taxonomy" id="34613"/>
    <lineage>
        <taxon>Eukaryota</taxon>
        <taxon>Metazoa</taxon>
        <taxon>Ecdysozoa</taxon>
        <taxon>Arthropoda</taxon>
        <taxon>Chelicerata</taxon>
        <taxon>Arachnida</taxon>
        <taxon>Acari</taxon>
        <taxon>Parasitiformes</taxon>
        <taxon>Ixodida</taxon>
        <taxon>Ixodoidea</taxon>
        <taxon>Ixodidae</taxon>
        <taxon>Ixodinae</taxon>
        <taxon>Ixodes</taxon>
    </lineage>
</organism>
<feature type="region of interest" description="Disordered" evidence="1">
    <location>
        <begin position="1"/>
        <end position="150"/>
    </location>
</feature>
<feature type="compositionally biased region" description="Basic and acidic residues" evidence="1">
    <location>
        <begin position="35"/>
        <end position="46"/>
    </location>
</feature>
<feature type="compositionally biased region" description="Polar residues" evidence="1">
    <location>
        <begin position="130"/>
        <end position="139"/>
    </location>
</feature>
<sequence length="333" mass="35985">KAARPCKYTADQLKERSNALQRARRQAARPPKVVKSPDTRRAERAAAQRARRWKAERLKLQKASVSSMGTTFAVAKHVQGDSSKQESKPMLPNDGPEPPDLTEVHTEEVSTGTASAAPSFALPPLPHPAVQQSSASQGGPRSAPPHSLPALQPLLLPLAPRNMAAPKASVSSAATTSAVKQRGRRRLYTADELRERKNAAKRAKRQAARVKMQAAKLAIVKSAQWAKRAARTAAKRAARTAAQRATRQKARQKASLYGAPLHSLPKLQPLLLPSALRNMAAPEASISSEAATLAVAKREQNLKTLLAIQNSKEHSMAFNWTLMLSHSELINGA</sequence>
<reference evidence="2" key="1">
    <citation type="journal article" date="2018" name="PLoS Negl. Trop. Dis.">
        <title>Sialome diversity of ticks revealed by RNAseq of single tick salivary glands.</title>
        <authorList>
            <person name="Perner J."/>
            <person name="Kropackova S."/>
            <person name="Kopacek P."/>
            <person name="Ribeiro J.M."/>
        </authorList>
    </citation>
    <scope>NUCLEOTIDE SEQUENCE</scope>
    <source>
        <strain evidence="2">Siblings of single egg batch collected in Ceske Budejovice</strain>
        <tissue evidence="2">Salivary glands</tissue>
    </source>
</reference>
<feature type="region of interest" description="Disordered" evidence="1">
    <location>
        <begin position="165"/>
        <end position="185"/>
    </location>
</feature>
<accession>A0A147BAF0</accession>
<dbReference type="AlphaFoldDB" id="A0A147BAF0"/>
<feature type="compositionally biased region" description="Low complexity" evidence="1">
    <location>
        <begin position="165"/>
        <end position="180"/>
    </location>
</feature>
<name>A0A147BAF0_IXORI</name>
<feature type="non-terminal residue" evidence="2">
    <location>
        <position position="1"/>
    </location>
</feature>
<evidence type="ECO:0000313" key="2">
    <source>
        <dbReference type="EMBL" id="JAR87748.1"/>
    </source>
</evidence>
<evidence type="ECO:0000256" key="1">
    <source>
        <dbReference type="SAM" id="MobiDB-lite"/>
    </source>
</evidence>
<proteinExistence type="predicted"/>
<dbReference type="EMBL" id="GEGO01007656">
    <property type="protein sequence ID" value="JAR87748.1"/>
    <property type="molecule type" value="Transcribed_RNA"/>
</dbReference>
<protein>
    <submittedName>
        <fullName evidence="2">Putative transcriptional regulatory protein algp</fullName>
    </submittedName>
</protein>